<dbReference type="OrthoDB" id="9988974at2759"/>
<dbReference type="PROSITE" id="PS00524">
    <property type="entry name" value="SMB_1"/>
    <property type="match status" value="1"/>
</dbReference>
<dbReference type="OMA" id="EPEGTWG"/>
<organism evidence="20 21">
    <name type="scientific">Acanthaster planci</name>
    <name type="common">Crown-of-thorns starfish</name>
    <dbReference type="NCBI Taxonomy" id="133434"/>
    <lineage>
        <taxon>Eukaryota</taxon>
        <taxon>Metazoa</taxon>
        <taxon>Echinodermata</taxon>
        <taxon>Eleutherozoa</taxon>
        <taxon>Asterozoa</taxon>
        <taxon>Asteroidea</taxon>
        <taxon>Valvatacea</taxon>
        <taxon>Valvatida</taxon>
        <taxon>Acanthasteridae</taxon>
        <taxon>Acanthaster</taxon>
    </lineage>
</organism>
<dbReference type="PANTHER" id="PTHR24270">
    <property type="entry name" value="LOW-DENSITY LIPOPROTEIN RECEPTOR-RELATED"/>
    <property type="match status" value="1"/>
</dbReference>
<feature type="disulfide bond" evidence="14">
    <location>
        <begin position="759"/>
        <end position="774"/>
    </location>
</feature>
<feature type="disulfide bond" evidence="14">
    <location>
        <begin position="785"/>
        <end position="803"/>
    </location>
</feature>
<evidence type="ECO:0000313" key="20">
    <source>
        <dbReference type="Proteomes" id="UP000694845"/>
    </source>
</evidence>
<dbReference type="SMART" id="SM00181">
    <property type="entry name" value="EGF"/>
    <property type="match status" value="1"/>
</dbReference>
<dbReference type="CDD" id="cd00054">
    <property type="entry name" value="EGF_CA"/>
    <property type="match status" value="1"/>
</dbReference>
<evidence type="ECO:0000256" key="1">
    <source>
        <dbReference type="ARBA" id="ARBA00004167"/>
    </source>
</evidence>
<dbReference type="PROSITE" id="PS50026">
    <property type="entry name" value="EGF_3"/>
    <property type="match status" value="1"/>
</dbReference>
<evidence type="ECO:0000259" key="17">
    <source>
        <dbReference type="PROSITE" id="PS50026"/>
    </source>
</evidence>
<feature type="disulfide bond" evidence="14">
    <location>
        <begin position="53"/>
        <end position="68"/>
    </location>
</feature>
<dbReference type="KEGG" id="aplc:110988139"/>
<feature type="disulfide bond" evidence="14">
    <location>
        <begin position="350"/>
        <end position="368"/>
    </location>
</feature>
<feature type="domain" description="CUB" evidence="16">
    <location>
        <begin position="221"/>
        <end position="335"/>
    </location>
</feature>
<feature type="disulfide bond" evidence="14">
    <location>
        <begin position="797"/>
        <end position="812"/>
    </location>
</feature>
<feature type="disulfide bond" evidence="14">
    <location>
        <begin position="582"/>
        <end position="600"/>
    </location>
</feature>
<dbReference type="SMART" id="SM00042">
    <property type="entry name" value="CUB"/>
    <property type="match status" value="6"/>
</dbReference>
<evidence type="ECO:0000256" key="5">
    <source>
        <dbReference type="ARBA" id="ARBA00022692"/>
    </source>
</evidence>
<dbReference type="Gene3D" id="2.40.128.620">
    <property type="match status" value="1"/>
</dbReference>
<keyword evidence="9" id="KW-0472">Membrane</keyword>
<evidence type="ECO:0000256" key="4">
    <source>
        <dbReference type="ARBA" id="ARBA00022583"/>
    </source>
</evidence>
<evidence type="ECO:0000256" key="10">
    <source>
        <dbReference type="ARBA" id="ARBA00023157"/>
    </source>
</evidence>
<dbReference type="InterPro" id="IPR018097">
    <property type="entry name" value="EGF_Ca-bd_CS"/>
</dbReference>
<dbReference type="CDD" id="cd00112">
    <property type="entry name" value="LDLa"/>
    <property type="match status" value="9"/>
</dbReference>
<feature type="disulfide bond" evidence="14">
    <location>
        <begin position="1091"/>
        <end position="1103"/>
    </location>
</feature>
<evidence type="ECO:0000256" key="6">
    <source>
        <dbReference type="ARBA" id="ARBA00022729"/>
    </source>
</evidence>
<dbReference type="PROSITE" id="PS00010">
    <property type="entry name" value="ASX_HYDROXYL"/>
    <property type="match status" value="1"/>
</dbReference>
<keyword evidence="20" id="KW-1185">Reference proteome</keyword>
<dbReference type="FunFam" id="2.10.25.10:FF:000038">
    <property type="entry name" value="Fibrillin 2"/>
    <property type="match status" value="1"/>
</dbReference>
<dbReference type="GO" id="GO:0005886">
    <property type="term" value="C:plasma membrane"/>
    <property type="evidence" value="ECO:0007669"/>
    <property type="project" value="TreeGrafter"/>
</dbReference>
<evidence type="ECO:0000256" key="14">
    <source>
        <dbReference type="PROSITE-ProRule" id="PRU00124"/>
    </source>
</evidence>
<keyword evidence="11" id="KW-0168">Coated pit</keyword>
<feature type="disulfide bond" evidence="14">
    <location>
        <begin position="41"/>
        <end position="59"/>
    </location>
</feature>
<feature type="disulfide bond" evidence="14">
    <location>
        <begin position="1098"/>
        <end position="1116"/>
    </location>
</feature>
<dbReference type="Proteomes" id="UP000694845">
    <property type="component" value="Unplaced"/>
</dbReference>
<feature type="disulfide bond" evidence="14">
    <location>
        <begin position="362"/>
        <end position="377"/>
    </location>
</feature>
<feature type="disulfide bond" evidence="14">
    <location>
        <begin position="381"/>
        <end position="393"/>
    </location>
</feature>
<dbReference type="SUPFAM" id="SSF49854">
    <property type="entry name" value="Spermadhesin, CUB domain"/>
    <property type="match status" value="6"/>
</dbReference>
<keyword evidence="5" id="KW-0812">Transmembrane</keyword>
<dbReference type="PROSITE" id="PS50958">
    <property type="entry name" value="SMB_2"/>
    <property type="match status" value="1"/>
</dbReference>
<dbReference type="PROSITE" id="PS01209">
    <property type="entry name" value="LDLRA_1"/>
    <property type="match status" value="4"/>
</dbReference>
<evidence type="ECO:0000259" key="19">
    <source>
        <dbReference type="PROSITE" id="PS50958"/>
    </source>
</evidence>
<protein>
    <submittedName>
        <fullName evidence="21">CUB and sushi domain-containing protein 1-like</fullName>
    </submittedName>
</protein>
<feature type="disulfide bond" evidence="14">
    <location>
        <begin position="747"/>
        <end position="765"/>
    </location>
</feature>
<dbReference type="InterPro" id="IPR035914">
    <property type="entry name" value="Sperma_CUB_dom_sf"/>
</dbReference>
<keyword evidence="10 14" id="KW-1015">Disulfide bond</keyword>
<evidence type="ECO:0000256" key="13">
    <source>
        <dbReference type="PROSITE-ProRule" id="PRU00076"/>
    </source>
</evidence>
<feature type="disulfide bond" evidence="14">
    <location>
        <begin position="400"/>
        <end position="415"/>
    </location>
</feature>
<feature type="domain" description="CUB" evidence="16">
    <location>
        <begin position="967"/>
        <end position="1083"/>
    </location>
</feature>
<feature type="disulfide bond" evidence="14">
    <location>
        <begin position="34"/>
        <end position="46"/>
    </location>
</feature>
<feature type="disulfide bond" evidence="14">
    <location>
        <begin position="933"/>
        <end position="945"/>
    </location>
</feature>
<dbReference type="Gene3D" id="2.10.25.10">
    <property type="entry name" value="Laminin"/>
    <property type="match status" value="1"/>
</dbReference>
<feature type="disulfide bond" evidence="14">
    <location>
        <begin position="388"/>
        <end position="406"/>
    </location>
</feature>
<dbReference type="Pfam" id="PF12947">
    <property type="entry name" value="EGF_3"/>
    <property type="match status" value="1"/>
</dbReference>
<dbReference type="Gene3D" id="4.10.400.10">
    <property type="entry name" value="Low-density Lipoprotein Receptor"/>
    <property type="match status" value="10"/>
</dbReference>
<accession>A0A8B7ZUB9</accession>
<dbReference type="PROSITE" id="PS01180">
    <property type="entry name" value="CUB"/>
    <property type="match status" value="5"/>
</dbReference>
<dbReference type="InterPro" id="IPR036055">
    <property type="entry name" value="LDL_receptor-like_sf"/>
</dbReference>
<evidence type="ECO:0000256" key="15">
    <source>
        <dbReference type="SAM" id="SignalP"/>
    </source>
</evidence>
<dbReference type="InterPro" id="IPR003410">
    <property type="entry name" value="HYR_dom"/>
</dbReference>
<proteinExistence type="inferred from homology"/>
<feature type="disulfide bond" evidence="14">
    <location>
        <begin position="1177"/>
        <end position="1195"/>
    </location>
</feature>
<dbReference type="InterPro" id="IPR050685">
    <property type="entry name" value="LDLR"/>
</dbReference>
<evidence type="ECO:0000256" key="11">
    <source>
        <dbReference type="ARBA" id="ARBA00023176"/>
    </source>
</evidence>
<dbReference type="PROSITE" id="PS01187">
    <property type="entry name" value="EGF_CA"/>
    <property type="match status" value="1"/>
</dbReference>
<feature type="disulfide bond" evidence="14">
    <location>
        <begin position="439"/>
        <end position="454"/>
    </location>
</feature>
<comment type="caution">
    <text evidence="13">Lacks conserved residue(s) required for the propagation of feature annotation.</text>
</comment>
<keyword evidence="6 15" id="KW-0732">Signal</keyword>
<feature type="disulfide bond" evidence="14">
    <location>
        <begin position="575"/>
        <end position="587"/>
    </location>
</feature>
<feature type="domain" description="HYR" evidence="18">
    <location>
        <begin position="1293"/>
        <end position="1384"/>
    </location>
</feature>
<dbReference type="InterPro" id="IPR001881">
    <property type="entry name" value="EGF-like_Ca-bd_dom"/>
</dbReference>
<dbReference type="PROSITE" id="PS50068">
    <property type="entry name" value="LDLRA_2"/>
    <property type="match status" value="11"/>
</dbReference>
<feature type="disulfide bond" evidence="14">
    <location>
        <begin position="420"/>
        <end position="432"/>
    </location>
</feature>
<feature type="domain" description="SMB" evidence="19">
    <location>
        <begin position="1200"/>
        <end position="1244"/>
    </location>
</feature>
<feature type="disulfide bond" evidence="14">
    <location>
        <begin position="740"/>
        <end position="752"/>
    </location>
</feature>
<comment type="similarity">
    <text evidence="2">Belongs to the LDLR family.</text>
</comment>
<feature type="disulfide bond" evidence="14">
    <location>
        <begin position="427"/>
        <end position="445"/>
    </location>
</feature>
<dbReference type="SUPFAM" id="SSF57424">
    <property type="entry name" value="LDL receptor-like module"/>
    <property type="match status" value="11"/>
</dbReference>
<dbReference type="InterPro" id="IPR002172">
    <property type="entry name" value="LDrepeatLR_classA_rpt"/>
</dbReference>
<evidence type="ECO:0000256" key="7">
    <source>
        <dbReference type="ARBA" id="ARBA00022737"/>
    </source>
</evidence>
<evidence type="ECO:0000256" key="3">
    <source>
        <dbReference type="ARBA" id="ARBA00022536"/>
    </source>
</evidence>
<dbReference type="InterPro" id="IPR001212">
    <property type="entry name" value="Somatomedin_B_dom"/>
</dbReference>
<dbReference type="PROSITE" id="PS01186">
    <property type="entry name" value="EGF_2"/>
    <property type="match status" value="1"/>
</dbReference>
<keyword evidence="3 13" id="KW-0245">EGF-like domain</keyword>
<reference evidence="21" key="1">
    <citation type="submission" date="2025-08" db="UniProtKB">
        <authorList>
            <consortium name="RefSeq"/>
        </authorList>
    </citation>
    <scope>IDENTIFICATION</scope>
</reference>
<evidence type="ECO:0000256" key="2">
    <source>
        <dbReference type="ARBA" id="ARBA00009939"/>
    </source>
</evidence>
<comment type="subcellular location">
    <subcellularLocation>
        <location evidence="12">Membrane</location>
        <location evidence="12">Coated pit</location>
    </subcellularLocation>
    <subcellularLocation>
        <location evidence="1">Membrane</location>
        <topology evidence="1">Single-pass membrane protein</topology>
    </subcellularLocation>
</comment>
<feature type="disulfide bond" evidence="14">
    <location>
        <begin position="1189"/>
        <end position="1204"/>
    </location>
</feature>
<dbReference type="InterPro" id="IPR000152">
    <property type="entry name" value="EGF-type_Asp/Asn_hydroxyl_site"/>
</dbReference>
<keyword evidence="7" id="KW-0677">Repeat</keyword>
<feature type="chain" id="PRO_5034054815" evidence="15">
    <location>
        <begin position="26"/>
        <end position="1632"/>
    </location>
</feature>
<dbReference type="SMART" id="SM00192">
    <property type="entry name" value="LDLa"/>
    <property type="match status" value="11"/>
</dbReference>
<dbReference type="Pfam" id="PF00057">
    <property type="entry name" value="Ldl_recept_a"/>
    <property type="match status" value="11"/>
</dbReference>
<keyword evidence="8" id="KW-1133">Transmembrane helix</keyword>
<dbReference type="SMART" id="SM00179">
    <property type="entry name" value="EGF_CA"/>
    <property type="match status" value="1"/>
</dbReference>
<feature type="disulfide bond" evidence="14">
    <location>
        <begin position="187"/>
        <end position="199"/>
    </location>
</feature>
<feature type="domain" description="CUB" evidence="16">
    <location>
        <begin position="812"/>
        <end position="925"/>
    </location>
</feature>
<dbReference type="GO" id="GO:0006897">
    <property type="term" value="P:endocytosis"/>
    <property type="evidence" value="ECO:0007669"/>
    <property type="project" value="UniProtKB-KW"/>
</dbReference>
<dbReference type="GO" id="GO:0005905">
    <property type="term" value="C:clathrin-coated pit"/>
    <property type="evidence" value="ECO:0007669"/>
    <property type="project" value="UniProtKB-KW"/>
</dbReference>
<name>A0A8B7ZUB9_ACAPL</name>
<feature type="disulfide bond" evidence="14">
    <location>
        <begin position="194"/>
        <end position="212"/>
    </location>
</feature>
<dbReference type="InterPro" id="IPR000859">
    <property type="entry name" value="CUB_dom"/>
</dbReference>
<feature type="domain" description="CUB" evidence="16">
    <location>
        <begin position="454"/>
        <end position="567"/>
    </location>
</feature>
<feature type="domain" description="EGF-like" evidence="17">
    <location>
        <begin position="1251"/>
        <end position="1293"/>
    </location>
</feature>
<feature type="disulfide bond" evidence="14">
    <location>
        <begin position="594"/>
        <end position="609"/>
    </location>
</feature>
<dbReference type="CDD" id="cd00041">
    <property type="entry name" value="CUB"/>
    <property type="match status" value="6"/>
</dbReference>
<dbReference type="InterPro" id="IPR000742">
    <property type="entry name" value="EGF"/>
</dbReference>
<dbReference type="Pfam" id="PF00431">
    <property type="entry name" value="CUB"/>
    <property type="match status" value="5"/>
</dbReference>
<dbReference type="GeneID" id="110988139"/>
<feature type="domain" description="CUB" evidence="16">
    <location>
        <begin position="68"/>
        <end position="179"/>
    </location>
</feature>
<evidence type="ECO:0000256" key="9">
    <source>
        <dbReference type="ARBA" id="ARBA00023136"/>
    </source>
</evidence>
<dbReference type="Gene3D" id="2.60.120.290">
    <property type="entry name" value="Spermadhesin, CUB domain"/>
    <property type="match status" value="6"/>
</dbReference>
<dbReference type="InterPro" id="IPR023415">
    <property type="entry name" value="LDLR_class-A_CS"/>
</dbReference>
<dbReference type="PRINTS" id="PR00261">
    <property type="entry name" value="LDLRECEPTOR"/>
</dbReference>
<evidence type="ECO:0000259" key="18">
    <source>
        <dbReference type="PROSITE" id="PS50825"/>
    </source>
</evidence>
<feature type="disulfide bond" evidence="14">
    <location>
        <begin position="952"/>
        <end position="967"/>
    </location>
</feature>
<sequence length="1632" mass="182702">MGCRVGCRVLLWTLSFLVAFGYARSQTSEGPLLCSPGESSCSDSYCYKDDWRCDGYADCGDWSDERNCDWTFYIGVNEQVKISPPGYPYYQSGGVRNYTWIIQAEDDRRIRITFQDFKTEHSSNMFQAGDGNITTDSPFFTWNWVRRPPDLLSSGNTMWLTYFSTRFYERGFSLSATSVSVTETLICRENEFDCGHSVCINADWICDSFDDCVNGLDEVNCGRHGALILGANETAVVTSPAFPSTYPDYVDTTWIIQTEDSHRISIRFTMIHLSNSRLRAGDGNDSVNYQSGFFDSYHHRAAHDLLSNGSLMWLHFNAYSQSNYGYGFSLSLHSIPVTGSKCSPDMEFDCGHNACIGKWMRCDRIKDCYDGRDELNCDYPCRPSEFHCGQGVCLQPQRYCDGVVHCTNGMDERNCGNVKCPLGAFVCNDSSCIIGDLQCNGYGNCPDRTDELDCGPLKMVYIGATDQVHIESSSYYRNYQNNYNITWIIQTEEDRKIRIMFYRFETEHQMDIIQVGDGNSSSVDPFFSWSWIRRPPDLLSSGNAMWLRFTSDGSQTYDGFSLLAKSVPRSETLNCTMDQFDCGHSVCIDIAWKCDNINDCNNGVDELDCGREPWIYIPADETIQITSPAFPRKLPANLDITWFIQTDENRRILIEFSSFYLNYYYYYYSVNLEVGNGNDSLNNENVFFKWRHYTNLHDAPDLLSNGSSLWLRLETRKLSSSSRPLRMSLTATSVPSNASCAPYQFECGHSVCIGGWLRCDNRKDCFDREDELNCEYPCLLGRFDCGLSHCLSRSSLCNKYEECPNGTDEHNCGEKSYYIGATEKGRIQSSQYNWQWYRNNEDFTWIINTEEDRRIRLIFSDFSTEHRKDIFQAGDGNRSAEKAFFRWSWTRTPPDLLSNDNVMWLRFTSDDSVNDRGFRASVISVPFNETLNCSTGEFDCGHSVCISTELMCDFIFDCWDGTDEWNCGIDEVTHLGANGTIQITSPSFPSYYPANINLTWIFETDENRTILIEFSFFYTQRGLDYLRAGDGNDSVNYKNIFFEWSGSRPGPRFYSKGPSMWLKFESEKSQKSYKGFSFSATSVPSDEYGNCTSSEFYCGHSVCIKDWMKCNWQEDCFNGTDELSEICDVTTKKSTTTDDLNRNITTTEPITEKVATTEPITVTPIRDRTCAPGEFDCGQSVCISDLLHCDGDPDCPDGSDEQGCVGCRNFCFKDGSRGGCWCDGACDIYGDCCDDYYIYCTIPDYPTESPDVDECDPDEPLHDCDENAFCTDTNDSFNCTCNEGYEGDGKACSDVEPPQLSCPNNWTLYTDCHKSYSTVLLPDVDDIHDNSGEYTLSVSIGDTPYQVGDVVSFDLASSPHQIHYRATDKSANSAMCSIFVSVSSVVDGKLCSSTGSPPNCICSSSQQGYCTCSSGYCGHDCSQEDVGTECTGPRDPYENCKDVSECSQGYTGPQCKEVTTATNCPEVSNQCLYHAVTSVEITWTQVKAVEPSGDAISPADITCKDIDGTTVELTGGVFGFGKHKVVCSSNTQTGVVPQCLISFVVSAYPFFTLSEVGEKCTEPGKLTSVVTWSVVPVTPADDLVITCTGNGTDIGPAGGIFGIGLHLVTCTVVNSGGCARSRIFGFNVVGKA</sequence>
<feature type="signal peptide" evidence="15">
    <location>
        <begin position="1"/>
        <end position="25"/>
    </location>
</feature>
<evidence type="ECO:0000256" key="8">
    <source>
        <dbReference type="ARBA" id="ARBA00022989"/>
    </source>
</evidence>
<feature type="disulfide bond" evidence="14">
    <location>
        <begin position="778"/>
        <end position="790"/>
    </location>
</feature>
<dbReference type="InterPro" id="IPR024731">
    <property type="entry name" value="NELL2-like_EGF"/>
</dbReference>
<feature type="disulfide bond" evidence="14">
    <location>
        <begin position="206"/>
        <end position="221"/>
    </location>
</feature>
<evidence type="ECO:0000256" key="12">
    <source>
        <dbReference type="ARBA" id="ARBA00037878"/>
    </source>
</evidence>
<dbReference type="GO" id="GO:0005509">
    <property type="term" value="F:calcium ion binding"/>
    <property type="evidence" value="ECO:0007669"/>
    <property type="project" value="InterPro"/>
</dbReference>
<keyword evidence="4" id="KW-0254">Endocytosis</keyword>
<gene>
    <name evidence="21" type="primary">LOC110988139</name>
</gene>
<dbReference type="RefSeq" id="XP_022107091.1">
    <property type="nucleotide sequence ID" value="XM_022251399.1"/>
</dbReference>
<evidence type="ECO:0000313" key="21">
    <source>
        <dbReference type="RefSeq" id="XP_022107091.1"/>
    </source>
</evidence>
<evidence type="ECO:0000259" key="16">
    <source>
        <dbReference type="PROSITE" id="PS01180"/>
    </source>
</evidence>
<feature type="disulfide bond" evidence="14">
    <location>
        <begin position="940"/>
        <end position="958"/>
    </location>
</feature>
<feature type="disulfide bond" evidence="14">
    <location>
        <begin position="1170"/>
        <end position="1182"/>
    </location>
</feature>
<dbReference type="PROSITE" id="PS50825">
    <property type="entry name" value="HYR"/>
    <property type="match status" value="1"/>
</dbReference>
<dbReference type="SUPFAM" id="SSF57196">
    <property type="entry name" value="EGF/Laminin"/>
    <property type="match status" value="1"/>
</dbReference>